<dbReference type="InterPro" id="IPR020904">
    <property type="entry name" value="Sc_DH/Rdtase_CS"/>
</dbReference>
<reference evidence="4 5" key="1">
    <citation type="submission" date="2017-11" db="EMBL/GenBank/DDBJ databases">
        <authorList>
            <person name="Han C.G."/>
        </authorList>
    </citation>
    <scope>NUCLEOTIDE SEQUENCE [LARGE SCALE GENOMIC DNA]</scope>
    <source>
        <strain evidence="4 5">HCNT1</strain>
    </source>
</reference>
<dbReference type="Pfam" id="PF13561">
    <property type="entry name" value="adh_short_C2"/>
    <property type="match status" value="1"/>
</dbReference>
<dbReference type="PANTHER" id="PTHR42879">
    <property type="entry name" value="3-OXOACYL-(ACYL-CARRIER-PROTEIN) REDUCTASE"/>
    <property type="match status" value="1"/>
</dbReference>
<organism evidence="4 5">
    <name type="scientific">Rhizobium sullae</name>
    <name type="common">Rhizobium hedysari</name>
    <dbReference type="NCBI Taxonomy" id="50338"/>
    <lineage>
        <taxon>Bacteria</taxon>
        <taxon>Pseudomonadati</taxon>
        <taxon>Pseudomonadota</taxon>
        <taxon>Alphaproteobacteria</taxon>
        <taxon>Hyphomicrobiales</taxon>
        <taxon>Rhizobiaceae</taxon>
        <taxon>Rhizobium/Agrobacterium group</taxon>
        <taxon>Rhizobium</taxon>
    </lineage>
</organism>
<dbReference type="PROSITE" id="PS00061">
    <property type="entry name" value="ADH_SHORT"/>
    <property type="match status" value="1"/>
</dbReference>
<comment type="caution">
    <text evidence="4">The sequence shown here is derived from an EMBL/GenBank/DDBJ whole genome shotgun (WGS) entry which is preliminary data.</text>
</comment>
<evidence type="ECO:0000256" key="1">
    <source>
        <dbReference type="ARBA" id="ARBA00006484"/>
    </source>
</evidence>
<evidence type="ECO:0000313" key="5">
    <source>
        <dbReference type="Proteomes" id="UP000232164"/>
    </source>
</evidence>
<dbReference type="PRINTS" id="PR00081">
    <property type="entry name" value="GDHRDH"/>
</dbReference>
<evidence type="ECO:0000313" key="4">
    <source>
        <dbReference type="EMBL" id="PKA39895.1"/>
    </source>
</evidence>
<reference evidence="4 5" key="2">
    <citation type="submission" date="2017-12" db="EMBL/GenBank/DDBJ databases">
        <title>Genome sequence of Rhizobium sullae HCNT1 isolated from Sulla coronaria nodules and featuring peculiar denitrification phenotypes.</title>
        <authorList>
            <person name="De Diego-Diaz B."/>
            <person name="Treu L."/>
            <person name="Campanaro S."/>
            <person name="Da Silva Duarte V."/>
            <person name="Basaglia M."/>
            <person name="Favaro L."/>
            <person name="Casella S."/>
            <person name="Squartini A."/>
        </authorList>
    </citation>
    <scope>NUCLEOTIDE SEQUENCE [LARGE SCALE GENOMIC DNA]</scope>
    <source>
        <strain evidence="4 5">HCNT1</strain>
    </source>
</reference>
<evidence type="ECO:0000256" key="2">
    <source>
        <dbReference type="ARBA" id="ARBA00023002"/>
    </source>
</evidence>
<dbReference type="InterPro" id="IPR050259">
    <property type="entry name" value="SDR"/>
</dbReference>
<dbReference type="InterPro" id="IPR057326">
    <property type="entry name" value="KR_dom"/>
</dbReference>
<dbReference type="GO" id="GO:0032787">
    <property type="term" value="P:monocarboxylic acid metabolic process"/>
    <property type="evidence" value="ECO:0007669"/>
    <property type="project" value="UniProtKB-ARBA"/>
</dbReference>
<dbReference type="EMBL" id="PIQN01000025">
    <property type="protein sequence ID" value="PKA39895.1"/>
    <property type="molecule type" value="Genomic_DNA"/>
</dbReference>
<dbReference type="GO" id="GO:0016491">
    <property type="term" value="F:oxidoreductase activity"/>
    <property type="evidence" value="ECO:0007669"/>
    <property type="project" value="UniProtKB-KW"/>
</dbReference>
<gene>
    <name evidence="4" type="ORF">CWR43_29900</name>
</gene>
<dbReference type="Proteomes" id="UP000232164">
    <property type="component" value="Unassembled WGS sequence"/>
</dbReference>
<feature type="domain" description="Ketoreductase" evidence="3">
    <location>
        <begin position="2"/>
        <end position="179"/>
    </location>
</feature>
<comment type="similarity">
    <text evidence="1">Belongs to the short-chain dehydrogenases/reductases (SDR) family.</text>
</comment>
<dbReference type="RefSeq" id="WP_100772846.1">
    <property type="nucleotide sequence ID" value="NZ_PIQN01000025.1"/>
</dbReference>
<dbReference type="SMART" id="SM00822">
    <property type="entry name" value="PKS_KR"/>
    <property type="match status" value="1"/>
</dbReference>
<dbReference type="InterPro" id="IPR036291">
    <property type="entry name" value="NAD(P)-bd_dom_sf"/>
</dbReference>
<protein>
    <submittedName>
        <fullName evidence="4">3-oxoacyl-ACP reductase</fullName>
    </submittedName>
</protein>
<dbReference type="AlphaFoldDB" id="A0A2N0D1A2"/>
<keyword evidence="2" id="KW-0560">Oxidoreductase</keyword>
<dbReference type="PANTHER" id="PTHR42879:SF2">
    <property type="entry name" value="3-OXOACYL-[ACYL-CARRIER-PROTEIN] REDUCTASE FABG"/>
    <property type="match status" value="1"/>
</dbReference>
<dbReference type="PRINTS" id="PR00080">
    <property type="entry name" value="SDRFAMILY"/>
</dbReference>
<dbReference type="InterPro" id="IPR002347">
    <property type="entry name" value="SDR_fam"/>
</dbReference>
<dbReference type="SUPFAM" id="SSF51735">
    <property type="entry name" value="NAD(P)-binding Rossmann-fold domains"/>
    <property type="match status" value="1"/>
</dbReference>
<evidence type="ECO:0000259" key="3">
    <source>
        <dbReference type="SMART" id="SM00822"/>
    </source>
</evidence>
<dbReference type="Gene3D" id="3.40.50.720">
    <property type="entry name" value="NAD(P)-binding Rossmann-like Domain"/>
    <property type="match status" value="1"/>
</dbReference>
<dbReference type="FunFam" id="3.40.50.720:FF:000173">
    <property type="entry name" value="3-oxoacyl-[acyl-carrier protein] reductase"/>
    <property type="match status" value="1"/>
</dbReference>
<proteinExistence type="inferred from homology"/>
<name>A0A2N0D1A2_RHISU</name>
<sequence length="240" mass="24961">MKTVLVTGATRGLGLSIAERLIRDGYRVLAAGRTLSPQLEALQNANDGFVEFAYLNLEDLPSISRFAKDAGSRFGPIYGLVNNAGVGLDGVLGTMHNSEIEKVMTINAVGPMILTKYVSRAMMLTRQGRIVNISSIIASTGFSGLAAYAASKAALEGFTRSLAREIGRVGITVNAVAPGFMKTDMTGGLQGDKLESILRRSPLGRLATTADAAGMVSFLLGPDASSITGTVTTVDGGSTA</sequence>
<accession>A0A2N0D1A2</accession>